<dbReference type="RefSeq" id="WP_071113460.1">
    <property type="nucleotide sequence ID" value="NZ_MKCT01000032.1"/>
</dbReference>
<organism evidence="1 2">
    <name type="scientific">Chromobacterium sphagni</name>
    <dbReference type="NCBI Taxonomy" id="1903179"/>
    <lineage>
        <taxon>Bacteria</taxon>
        <taxon>Pseudomonadati</taxon>
        <taxon>Pseudomonadota</taxon>
        <taxon>Betaproteobacteria</taxon>
        <taxon>Neisseriales</taxon>
        <taxon>Chromobacteriaceae</taxon>
        <taxon>Chromobacterium</taxon>
    </lineage>
</organism>
<sequence>MSLQNLSCAVLNDLCRHLSTADRDERLALAVEHEADMMLTDIECARGMGASFMDLLLSGAPAELMGEMHLYLGQQLLRRVFDRTDLGPHYDQLARAARAFVDASAAAVLDEQVSEQREAA</sequence>
<proteinExistence type="predicted"/>
<evidence type="ECO:0000313" key="2">
    <source>
        <dbReference type="Proteomes" id="UP000180280"/>
    </source>
</evidence>
<comment type="caution">
    <text evidence="1">The sequence shown here is derived from an EMBL/GenBank/DDBJ whole genome shotgun (WGS) entry which is preliminary data.</text>
</comment>
<evidence type="ECO:0000313" key="1">
    <source>
        <dbReference type="EMBL" id="OHX19557.1"/>
    </source>
</evidence>
<reference evidence="1 2" key="1">
    <citation type="submission" date="2016-09" db="EMBL/GenBank/DDBJ databases">
        <title>Chromobacterium muskegensis sp. nov., an insecticidal bacterium isolated from Sphagnum bogs.</title>
        <authorList>
            <person name="Sparks M.E."/>
            <person name="Blackburn M.B."/>
            <person name="Gundersen-Rindal D.E."/>
            <person name="Mitchell A."/>
            <person name="Farrar R."/>
            <person name="Kuhar D."/>
        </authorList>
    </citation>
    <scope>NUCLEOTIDE SEQUENCE [LARGE SCALE GENOMIC DNA]</scope>
    <source>
        <strain evidence="1 2">14B-1</strain>
    </source>
</reference>
<protein>
    <submittedName>
        <fullName evidence="1">Uncharacterized protein</fullName>
    </submittedName>
</protein>
<dbReference type="EMBL" id="MKCT01000032">
    <property type="protein sequence ID" value="OHX19557.1"/>
    <property type="molecule type" value="Genomic_DNA"/>
</dbReference>
<accession>A0ABX3CBQ0</accession>
<keyword evidence="2" id="KW-1185">Reference proteome</keyword>
<gene>
    <name evidence="1" type="ORF">BI344_17790</name>
</gene>
<name>A0ABX3CBQ0_9NEIS</name>
<dbReference type="Proteomes" id="UP000180280">
    <property type="component" value="Unassembled WGS sequence"/>
</dbReference>